<gene>
    <name evidence="1" type="ORF">DFR24_1300</name>
</gene>
<name>A0A4V3F6A2_9GAMM</name>
<accession>A0A4V3F6A2</accession>
<evidence type="ECO:0000313" key="1">
    <source>
        <dbReference type="EMBL" id="TDU31916.1"/>
    </source>
</evidence>
<organism evidence="1 2">
    <name type="scientific">Panacagrimonas perspica</name>
    <dbReference type="NCBI Taxonomy" id="381431"/>
    <lineage>
        <taxon>Bacteria</taxon>
        <taxon>Pseudomonadati</taxon>
        <taxon>Pseudomonadota</taxon>
        <taxon>Gammaproteobacteria</taxon>
        <taxon>Nevskiales</taxon>
        <taxon>Nevskiaceae</taxon>
        <taxon>Panacagrimonas</taxon>
    </lineage>
</organism>
<dbReference type="EMBL" id="SOBT01000008">
    <property type="protein sequence ID" value="TDU31916.1"/>
    <property type="molecule type" value="Genomic_DNA"/>
</dbReference>
<dbReference type="RefSeq" id="WP_133880465.1">
    <property type="nucleotide sequence ID" value="NZ_MWIN01000006.1"/>
</dbReference>
<reference evidence="1 2" key="1">
    <citation type="submission" date="2019-03" db="EMBL/GenBank/DDBJ databases">
        <title>Genomic Encyclopedia of Type Strains, Phase IV (KMG-IV): sequencing the most valuable type-strain genomes for metagenomic binning, comparative biology and taxonomic classification.</title>
        <authorList>
            <person name="Goeker M."/>
        </authorList>
    </citation>
    <scope>NUCLEOTIDE SEQUENCE [LARGE SCALE GENOMIC DNA]</scope>
    <source>
        <strain evidence="1 2">DSM 26377</strain>
    </source>
</reference>
<protein>
    <submittedName>
        <fullName evidence="1">Uncharacterized protein</fullName>
    </submittedName>
</protein>
<comment type="caution">
    <text evidence="1">The sequence shown here is derived from an EMBL/GenBank/DDBJ whole genome shotgun (WGS) entry which is preliminary data.</text>
</comment>
<keyword evidence="2" id="KW-1185">Reference proteome</keyword>
<dbReference type="AlphaFoldDB" id="A0A4V3F6A2"/>
<proteinExistence type="predicted"/>
<dbReference type="OrthoDB" id="9798776at2"/>
<dbReference type="Proteomes" id="UP000295341">
    <property type="component" value="Unassembled WGS sequence"/>
</dbReference>
<sequence length="84" mass="9063">MPSPIDTMTARPIDTEASAGKAITPSRLCVMHVRVEPAQVWFDCPRCGVELEGYYSDPRGQTDVACEDCGTVFDIPSSASLVIT</sequence>
<evidence type="ECO:0000313" key="2">
    <source>
        <dbReference type="Proteomes" id="UP000295341"/>
    </source>
</evidence>